<keyword evidence="9" id="KW-1185">Reference proteome</keyword>
<comment type="similarity">
    <text evidence="2">Belongs to the EamA transporter family.</text>
</comment>
<proteinExistence type="inferred from homology"/>
<dbReference type="PANTHER" id="PTHR32322:SF2">
    <property type="entry name" value="EAMA DOMAIN-CONTAINING PROTEIN"/>
    <property type="match status" value="1"/>
</dbReference>
<comment type="subcellular location">
    <subcellularLocation>
        <location evidence="1">Membrane</location>
        <topology evidence="1">Multi-pass membrane protein</topology>
    </subcellularLocation>
</comment>
<dbReference type="SUPFAM" id="SSF103481">
    <property type="entry name" value="Multidrug resistance efflux transporter EmrE"/>
    <property type="match status" value="2"/>
</dbReference>
<gene>
    <name evidence="8" type="ORF">ACFQ39_00485</name>
</gene>
<feature type="transmembrane region" description="Helical" evidence="6">
    <location>
        <begin position="214"/>
        <end position="234"/>
    </location>
</feature>
<dbReference type="EMBL" id="JBHTMY010000001">
    <property type="protein sequence ID" value="MFD1314077.1"/>
    <property type="molecule type" value="Genomic_DNA"/>
</dbReference>
<dbReference type="RefSeq" id="WP_377175345.1">
    <property type="nucleotide sequence ID" value="NZ_JBHTMY010000001.1"/>
</dbReference>
<feature type="transmembrane region" description="Helical" evidence="6">
    <location>
        <begin position="243"/>
        <end position="262"/>
    </location>
</feature>
<dbReference type="Proteomes" id="UP001597201">
    <property type="component" value="Unassembled WGS sequence"/>
</dbReference>
<dbReference type="PANTHER" id="PTHR32322">
    <property type="entry name" value="INNER MEMBRANE TRANSPORTER"/>
    <property type="match status" value="1"/>
</dbReference>
<reference evidence="9" key="1">
    <citation type="journal article" date="2019" name="Int. J. Syst. Evol. Microbiol.">
        <title>The Global Catalogue of Microorganisms (GCM) 10K type strain sequencing project: providing services to taxonomists for standard genome sequencing and annotation.</title>
        <authorList>
            <consortium name="The Broad Institute Genomics Platform"/>
            <consortium name="The Broad Institute Genome Sequencing Center for Infectious Disease"/>
            <person name="Wu L."/>
            <person name="Ma J."/>
        </authorList>
    </citation>
    <scope>NUCLEOTIDE SEQUENCE [LARGE SCALE GENOMIC DNA]</scope>
    <source>
        <strain evidence="9">CCUG 61485</strain>
    </source>
</reference>
<evidence type="ECO:0000256" key="1">
    <source>
        <dbReference type="ARBA" id="ARBA00004141"/>
    </source>
</evidence>
<evidence type="ECO:0000256" key="6">
    <source>
        <dbReference type="SAM" id="Phobius"/>
    </source>
</evidence>
<feature type="domain" description="EamA" evidence="7">
    <location>
        <begin position="9"/>
        <end position="137"/>
    </location>
</feature>
<evidence type="ECO:0000256" key="5">
    <source>
        <dbReference type="ARBA" id="ARBA00023136"/>
    </source>
</evidence>
<feature type="transmembrane region" description="Helical" evidence="6">
    <location>
        <begin position="181"/>
        <end position="202"/>
    </location>
</feature>
<sequence length="290" mass="32307">MNEKQLRWFYLITLSLIWGSSFILMKKALIGLSPLQVGALRISIAAIFLSLIGIKKLKEIESKEWKYLILSAFCGTFFPVFLFIYAVYHIDSSIASILNSLTPLNTLIIGVLFFGVAFIKKQFLGILVGLTGAVLLILKGSEINPDQNYFYALFIILASVGYGLNVNLVKKHLSNVNATTITISNFVFLLIPSLIVLFYSGFFEITFNKDVNISLVYVSLLSIVCTALANILFYKMVHISSPIFASSVTYLIPLVAIFWGIMDGEHLTILQLLFGTLIIFGVYLINSAKK</sequence>
<feature type="transmembrane region" description="Helical" evidence="6">
    <location>
        <begin position="67"/>
        <end position="88"/>
    </location>
</feature>
<evidence type="ECO:0000259" key="7">
    <source>
        <dbReference type="Pfam" id="PF00892"/>
    </source>
</evidence>
<feature type="transmembrane region" description="Helical" evidence="6">
    <location>
        <begin position="123"/>
        <end position="143"/>
    </location>
</feature>
<feature type="domain" description="EamA" evidence="7">
    <location>
        <begin position="151"/>
        <end position="286"/>
    </location>
</feature>
<keyword evidence="4 6" id="KW-1133">Transmembrane helix</keyword>
<name>A0ABW3XYN9_9FLAO</name>
<evidence type="ECO:0000256" key="4">
    <source>
        <dbReference type="ARBA" id="ARBA00022989"/>
    </source>
</evidence>
<feature type="transmembrane region" description="Helical" evidence="6">
    <location>
        <begin position="149"/>
        <end position="169"/>
    </location>
</feature>
<dbReference type="InterPro" id="IPR037185">
    <property type="entry name" value="EmrE-like"/>
</dbReference>
<organism evidence="8 9">
    <name type="scientific">Namhaeicola litoreus</name>
    <dbReference type="NCBI Taxonomy" id="1052145"/>
    <lineage>
        <taxon>Bacteria</taxon>
        <taxon>Pseudomonadati</taxon>
        <taxon>Bacteroidota</taxon>
        <taxon>Flavobacteriia</taxon>
        <taxon>Flavobacteriales</taxon>
        <taxon>Flavobacteriaceae</taxon>
        <taxon>Namhaeicola</taxon>
    </lineage>
</organism>
<evidence type="ECO:0000313" key="9">
    <source>
        <dbReference type="Proteomes" id="UP001597201"/>
    </source>
</evidence>
<dbReference type="Gene3D" id="1.10.3730.20">
    <property type="match status" value="1"/>
</dbReference>
<keyword evidence="5 6" id="KW-0472">Membrane</keyword>
<feature type="transmembrane region" description="Helical" evidence="6">
    <location>
        <begin position="37"/>
        <end position="55"/>
    </location>
</feature>
<dbReference type="Pfam" id="PF00892">
    <property type="entry name" value="EamA"/>
    <property type="match status" value="2"/>
</dbReference>
<dbReference type="InterPro" id="IPR050638">
    <property type="entry name" value="AA-Vitamin_Transporters"/>
</dbReference>
<feature type="transmembrane region" description="Helical" evidence="6">
    <location>
        <begin position="7"/>
        <end position="25"/>
    </location>
</feature>
<keyword evidence="3 6" id="KW-0812">Transmembrane</keyword>
<evidence type="ECO:0000256" key="2">
    <source>
        <dbReference type="ARBA" id="ARBA00007362"/>
    </source>
</evidence>
<protein>
    <submittedName>
        <fullName evidence="8">DMT family transporter</fullName>
    </submittedName>
</protein>
<dbReference type="InterPro" id="IPR000620">
    <property type="entry name" value="EamA_dom"/>
</dbReference>
<evidence type="ECO:0000313" key="8">
    <source>
        <dbReference type="EMBL" id="MFD1314077.1"/>
    </source>
</evidence>
<feature type="transmembrane region" description="Helical" evidence="6">
    <location>
        <begin position="94"/>
        <end position="116"/>
    </location>
</feature>
<evidence type="ECO:0000256" key="3">
    <source>
        <dbReference type="ARBA" id="ARBA00022692"/>
    </source>
</evidence>
<feature type="transmembrane region" description="Helical" evidence="6">
    <location>
        <begin position="268"/>
        <end position="285"/>
    </location>
</feature>
<comment type="caution">
    <text evidence="8">The sequence shown here is derived from an EMBL/GenBank/DDBJ whole genome shotgun (WGS) entry which is preliminary data.</text>
</comment>
<accession>A0ABW3XYN9</accession>